<dbReference type="Gene3D" id="1.10.10.60">
    <property type="entry name" value="Homeodomain-like"/>
    <property type="match status" value="1"/>
</dbReference>
<dbReference type="PANTHER" id="PTHR43694:SF1">
    <property type="entry name" value="RIBONUCLEASE J"/>
    <property type="match status" value="1"/>
</dbReference>
<dbReference type="InterPro" id="IPR036866">
    <property type="entry name" value="RibonucZ/Hydroxyglut_hydro"/>
</dbReference>
<name>A0A1D6QRT4_MAIZE</name>
<protein>
    <submittedName>
        <fullName evidence="2">RNA-metabolising metallo-beta-lactamase family protein</fullName>
    </submittedName>
</protein>
<dbReference type="AlphaFoldDB" id="A0A1D6QRT4"/>
<dbReference type="InterPro" id="IPR001279">
    <property type="entry name" value="Metallo-B-lactamas"/>
</dbReference>
<dbReference type="SMART" id="SM00849">
    <property type="entry name" value="Lactamase_B"/>
    <property type="match status" value="1"/>
</dbReference>
<evidence type="ECO:0000313" key="2">
    <source>
        <dbReference type="EMBL" id="AQK60199.1"/>
    </source>
</evidence>
<accession>A0A1D6QRT4</accession>
<dbReference type="Gene3D" id="3.60.15.10">
    <property type="entry name" value="Ribonuclease Z/Hydroxyacylglutathione hydrolase-like"/>
    <property type="match status" value="2"/>
</dbReference>
<dbReference type="InterPro" id="IPR044822">
    <property type="entry name" value="Myb_DNA-bind_4"/>
</dbReference>
<dbReference type="InterPro" id="IPR011108">
    <property type="entry name" value="RMMBL"/>
</dbReference>
<dbReference type="Pfam" id="PF22505">
    <property type="entry name" value="RNase_J_b_CASP"/>
    <property type="match status" value="1"/>
</dbReference>
<gene>
    <name evidence="2" type="ORF">ZEAMMB73_Zm00001d053718</name>
</gene>
<dbReference type="PANTHER" id="PTHR43694">
    <property type="entry name" value="RIBONUCLEASE J"/>
    <property type="match status" value="1"/>
</dbReference>
<dbReference type="InterPro" id="IPR055132">
    <property type="entry name" value="RNase_J_b_CASP"/>
</dbReference>
<dbReference type="PROSITE" id="PS50090">
    <property type="entry name" value="MYB_LIKE"/>
    <property type="match status" value="1"/>
</dbReference>
<dbReference type="SMART" id="SM00717">
    <property type="entry name" value="SANT"/>
    <property type="match status" value="1"/>
</dbReference>
<dbReference type="Pfam" id="PF13837">
    <property type="entry name" value="Myb_DNA-bind_4"/>
    <property type="match status" value="1"/>
</dbReference>
<dbReference type="SUPFAM" id="SSF56281">
    <property type="entry name" value="Metallo-hydrolase/oxidoreductase"/>
    <property type="match status" value="1"/>
</dbReference>
<dbReference type="Pfam" id="PF07521">
    <property type="entry name" value="RMMBL"/>
    <property type="match status" value="1"/>
</dbReference>
<sequence length="813" mass="89681">MVALASLSSLCPCGIARRRAAAASSPAAVSISCCAVATPSSSGKGPQESRTPRRRLRKTEGASKSLEDSVKRKMEQFYEGSDGPPLRVLPIGGLGEIGMNCMLVGNYDRYILIDAGVMFPDYDEFGVQKIIPDTTFIKKWSHKIEAVIITHGHEDHIGALPWVIPALDSTTPIFASSFTMELIKKRLKEFGIFLSSRLKVLRIKKRFQAGPFEVEPIRVTHSIPDCCGLVLRCGDGIIFHTGDWKIDESPVDGKNFDRQALEELSKEGVTLVFVGMSLRTYLEAAFKDGKAPLDPSTLIKVEDMDAYAPKDLLVVTTGSQGEPRAALNLASYGGSHALKLSKEDVLLYSAKVIPGNETRVMKMMNRLTDLGPKIIMGKDSGLHTSGHAYREELEEVLRIVKPQHFLPVHGELLFLKEHESLGRSTGIRHTTVIKNGEMLGVSHLRNRRVLSNGFVSLGKEDLQLMYSDGDKAFGTSTDLCIDERLRIASDGIIFVSMEIFRPQKEHGLAQSGLKGKFKITTRCLWLDNGRLLDALYKAAHAALSSCPVNCPLSHMERMVAEILRKMVRKYSGKRPDVIAVAMENTTASFSEHLDAKSSGNFGPSSATSHLSMSPAMSLEGSYKTHPDNPEVEAEETLPEAARTAPDDATTSSNGEAFFSSDLHQPKTLEHFWESFKSPTAVKIARIVNGGKKQNLGKIGIMGKDSSIQSAPAPAKSSKKNKWKPEEIKSLIQMRGEMNERFQSVKGRMILWEEISDNMLKQGISRTPAQCKSLWTSLVQKYEESKDAESMKTWPYFLAMDRILSQQGEMATKG</sequence>
<proteinExistence type="predicted"/>
<evidence type="ECO:0000256" key="1">
    <source>
        <dbReference type="SAM" id="MobiDB-lite"/>
    </source>
</evidence>
<feature type="region of interest" description="Disordered" evidence="1">
    <location>
        <begin position="37"/>
        <end position="65"/>
    </location>
</feature>
<organism evidence="2">
    <name type="scientific">Zea mays</name>
    <name type="common">Maize</name>
    <dbReference type="NCBI Taxonomy" id="4577"/>
    <lineage>
        <taxon>Eukaryota</taxon>
        <taxon>Viridiplantae</taxon>
        <taxon>Streptophyta</taxon>
        <taxon>Embryophyta</taxon>
        <taxon>Tracheophyta</taxon>
        <taxon>Spermatophyta</taxon>
        <taxon>Magnoliopsida</taxon>
        <taxon>Liliopsida</taxon>
        <taxon>Poales</taxon>
        <taxon>Poaceae</taxon>
        <taxon>PACMAD clade</taxon>
        <taxon>Panicoideae</taxon>
        <taxon>Andropogonodae</taxon>
        <taxon>Andropogoneae</taxon>
        <taxon>Tripsacinae</taxon>
        <taxon>Zea</taxon>
    </lineage>
</organism>
<dbReference type="EMBL" id="CM000780">
    <property type="protein sequence ID" value="AQK60199.1"/>
    <property type="molecule type" value="Genomic_DNA"/>
</dbReference>
<dbReference type="CDD" id="cd07714">
    <property type="entry name" value="RNaseJ_MBL-fold"/>
    <property type="match status" value="1"/>
</dbReference>
<dbReference type="ExpressionAtlas" id="A0A1D6QRT4">
    <property type="expression patterns" value="baseline and differential"/>
</dbReference>
<feature type="region of interest" description="Disordered" evidence="1">
    <location>
        <begin position="617"/>
        <end position="652"/>
    </location>
</feature>
<reference evidence="2" key="1">
    <citation type="submission" date="2015-12" db="EMBL/GenBank/DDBJ databases">
        <title>Update maize B73 reference genome by single molecule sequencing technologies.</title>
        <authorList>
            <consortium name="Maize Genome Sequencing Project"/>
            <person name="Ware D."/>
        </authorList>
    </citation>
    <scope>NUCLEOTIDE SEQUENCE</scope>
    <source>
        <tissue evidence="2">Seedling</tissue>
    </source>
</reference>
<dbReference type="Pfam" id="PF12706">
    <property type="entry name" value="Lactamase_B_2"/>
    <property type="match status" value="1"/>
</dbReference>
<dbReference type="InterPro" id="IPR001005">
    <property type="entry name" value="SANT/Myb"/>
</dbReference>
<dbReference type="CDD" id="cd12203">
    <property type="entry name" value="GT1"/>
    <property type="match status" value="1"/>
</dbReference>